<dbReference type="PROSITE" id="PS50114">
    <property type="entry name" value="GATA_ZN_FINGER_2"/>
    <property type="match status" value="2"/>
</dbReference>
<evidence type="ECO:0000313" key="12">
    <source>
        <dbReference type="Proteomes" id="UP000494165"/>
    </source>
</evidence>
<keyword evidence="5" id="KW-0805">Transcription regulation</keyword>
<name>A0A8S1C6I7_9INSE</name>
<keyword evidence="7" id="KW-0539">Nucleus</keyword>
<comment type="caution">
    <text evidence="11">The sequence shown here is derived from an EMBL/GenBank/DDBJ whole genome shotgun (WGS) entry which is preliminary data.</text>
</comment>
<feature type="compositionally biased region" description="Low complexity" evidence="9">
    <location>
        <begin position="35"/>
        <end position="48"/>
    </location>
</feature>
<dbReference type="SMART" id="SM00401">
    <property type="entry name" value="ZnF_GATA"/>
    <property type="match status" value="2"/>
</dbReference>
<organism evidence="11 12">
    <name type="scientific">Cloeon dipterum</name>
    <dbReference type="NCBI Taxonomy" id="197152"/>
    <lineage>
        <taxon>Eukaryota</taxon>
        <taxon>Metazoa</taxon>
        <taxon>Ecdysozoa</taxon>
        <taxon>Arthropoda</taxon>
        <taxon>Hexapoda</taxon>
        <taxon>Insecta</taxon>
        <taxon>Pterygota</taxon>
        <taxon>Palaeoptera</taxon>
        <taxon>Ephemeroptera</taxon>
        <taxon>Pisciforma</taxon>
        <taxon>Baetidae</taxon>
        <taxon>Cloeon</taxon>
    </lineage>
</organism>
<dbReference type="Proteomes" id="UP000494165">
    <property type="component" value="Unassembled WGS sequence"/>
</dbReference>
<dbReference type="CDD" id="cd00202">
    <property type="entry name" value="ZnF_GATA"/>
    <property type="match status" value="2"/>
</dbReference>
<dbReference type="PANTHER" id="PTHR10071:SF281">
    <property type="entry name" value="BOX A-BINDING FACTOR-RELATED"/>
    <property type="match status" value="1"/>
</dbReference>
<evidence type="ECO:0000256" key="1">
    <source>
        <dbReference type="ARBA" id="ARBA00004123"/>
    </source>
</evidence>
<dbReference type="GO" id="GO:0045944">
    <property type="term" value="P:positive regulation of transcription by RNA polymerase II"/>
    <property type="evidence" value="ECO:0007669"/>
    <property type="project" value="TreeGrafter"/>
</dbReference>
<dbReference type="OrthoDB" id="2162994at2759"/>
<feature type="domain" description="GATA-type" evidence="10">
    <location>
        <begin position="111"/>
        <end position="165"/>
    </location>
</feature>
<dbReference type="EMBL" id="CADEPI010000005">
    <property type="protein sequence ID" value="CAB3361335.1"/>
    <property type="molecule type" value="Genomic_DNA"/>
</dbReference>
<dbReference type="PROSITE" id="PS00344">
    <property type="entry name" value="GATA_ZN_FINGER_1"/>
    <property type="match status" value="2"/>
</dbReference>
<reference evidence="11 12" key="1">
    <citation type="submission" date="2020-04" db="EMBL/GenBank/DDBJ databases">
        <authorList>
            <person name="Alioto T."/>
            <person name="Alioto T."/>
            <person name="Gomez Garrido J."/>
        </authorList>
    </citation>
    <scope>NUCLEOTIDE SEQUENCE [LARGE SCALE GENOMIC DNA]</scope>
</reference>
<keyword evidence="4" id="KW-0862">Zinc</keyword>
<dbReference type="GO" id="GO:0045165">
    <property type="term" value="P:cell fate commitment"/>
    <property type="evidence" value="ECO:0007669"/>
    <property type="project" value="TreeGrafter"/>
</dbReference>
<dbReference type="SUPFAM" id="SSF57716">
    <property type="entry name" value="Glucocorticoid receptor-like (DNA-binding domain)"/>
    <property type="match status" value="2"/>
</dbReference>
<feature type="compositionally biased region" description="Basic residues" evidence="9">
    <location>
        <begin position="71"/>
        <end position="86"/>
    </location>
</feature>
<dbReference type="GO" id="GO:0000978">
    <property type="term" value="F:RNA polymerase II cis-regulatory region sequence-specific DNA binding"/>
    <property type="evidence" value="ECO:0007669"/>
    <property type="project" value="TreeGrafter"/>
</dbReference>
<comment type="subcellular location">
    <subcellularLocation>
        <location evidence="1">Nucleus</location>
    </subcellularLocation>
</comment>
<dbReference type="Gene3D" id="3.30.50.10">
    <property type="entry name" value="Erythroid Transcription Factor GATA-1, subunit A"/>
    <property type="match status" value="2"/>
</dbReference>
<keyword evidence="12" id="KW-1185">Reference proteome</keyword>
<feature type="compositionally biased region" description="Gly residues" evidence="9">
    <location>
        <begin position="232"/>
        <end position="242"/>
    </location>
</feature>
<dbReference type="InterPro" id="IPR013088">
    <property type="entry name" value="Znf_NHR/GATA"/>
</dbReference>
<keyword evidence="2" id="KW-0479">Metal-binding</keyword>
<accession>A0A8S1C6I7</accession>
<evidence type="ECO:0000259" key="10">
    <source>
        <dbReference type="PROSITE" id="PS50114"/>
    </source>
</evidence>
<evidence type="ECO:0000256" key="2">
    <source>
        <dbReference type="ARBA" id="ARBA00022723"/>
    </source>
</evidence>
<sequence>MEASRHRRRPAITQPGQLLQRKPLREGGGPVRVVTATNTTTNTNQPQFRPSPPRIPPRPLSSPEPAGLHGLHPHPAAHHHHHHHHAAATVAVFGANKSLHPAKPRTKSRSSAEGRECVNCGATSTPLWRRDGTGHYLCNACGLYYKMNGQNRPLIKPKRRLSAARRAGTSCANCKTTMTTLWRRNQNGEPVCNACGLYYKLHNVNRPLTMKKEGIQTRNRKLSSKSKKKKGGNGMGPGVMGPGLGLPDMMKPLDKSAFPGFGAAGNHLGPSMSHYMYNSNMHASSMHHAGSFAPPPHHASMHMSGMGSLGLATSSPLSLGSSGLGLASSNGMVSIPYSGHSVFS</sequence>
<evidence type="ECO:0000313" key="11">
    <source>
        <dbReference type="EMBL" id="CAB3361335.1"/>
    </source>
</evidence>
<evidence type="ECO:0000256" key="6">
    <source>
        <dbReference type="ARBA" id="ARBA00023163"/>
    </source>
</evidence>
<dbReference type="GO" id="GO:0000981">
    <property type="term" value="F:DNA-binding transcription factor activity, RNA polymerase II-specific"/>
    <property type="evidence" value="ECO:0007669"/>
    <property type="project" value="TreeGrafter"/>
</dbReference>
<feature type="compositionally biased region" description="Basic residues" evidence="9">
    <location>
        <begin position="218"/>
        <end position="231"/>
    </location>
</feature>
<dbReference type="FunFam" id="3.30.50.10:FF:000002">
    <property type="entry name" value="Gata transcription factor gatad"/>
    <property type="match status" value="1"/>
</dbReference>
<evidence type="ECO:0000256" key="3">
    <source>
        <dbReference type="ARBA" id="ARBA00022771"/>
    </source>
</evidence>
<feature type="compositionally biased region" description="Basic residues" evidence="9">
    <location>
        <begin position="1"/>
        <end position="10"/>
    </location>
</feature>
<dbReference type="PANTHER" id="PTHR10071">
    <property type="entry name" value="TRANSCRIPTION FACTOR GATA FAMILY MEMBER"/>
    <property type="match status" value="1"/>
</dbReference>
<gene>
    <name evidence="11" type="ORF">CLODIP_2_CD11496</name>
</gene>
<feature type="compositionally biased region" description="Pro residues" evidence="9">
    <location>
        <begin position="49"/>
        <end position="62"/>
    </location>
</feature>
<feature type="domain" description="GATA-type" evidence="10">
    <location>
        <begin position="165"/>
        <end position="218"/>
    </location>
</feature>
<dbReference type="InterPro" id="IPR039355">
    <property type="entry name" value="Transcription_factor_GATA"/>
</dbReference>
<protein>
    <recommendedName>
        <fullName evidence="10">GATA-type domain-containing protein</fullName>
    </recommendedName>
</protein>
<dbReference type="PRINTS" id="PR00619">
    <property type="entry name" value="GATAZNFINGER"/>
</dbReference>
<evidence type="ECO:0000256" key="8">
    <source>
        <dbReference type="PROSITE-ProRule" id="PRU00094"/>
    </source>
</evidence>
<evidence type="ECO:0000256" key="4">
    <source>
        <dbReference type="ARBA" id="ARBA00022833"/>
    </source>
</evidence>
<dbReference type="FunFam" id="3.30.50.10:FF:000036">
    <property type="entry name" value="Endothelial transcription factor GATA-2"/>
    <property type="match status" value="1"/>
</dbReference>
<dbReference type="AlphaFoldDB" id="A0A8S1C6I7"/>
<proteinExistence type="predicted"/>
<feature type="region of interest" description="Disordered" evidence="9">
    <location>
        <begin position="213"/>
        <end position="242"/>
    </location>
</feature>
<evidence type="ECO:0000256" key="5">
    <source>
        <dbReference type="ARBA" id="ARBA00023015"/>
    </source>
</evidence>
<dbReference type="Pfam" id="PF00320">
    <property type="entry name" value="GATA"/>
    <property type="match status" value="2"/>
</dbReference>
<dbReference type="GO" id="GO:0005634">
    <property type="term" value="C:nucleus"/>
    <property type="evidence" value="ECO:0007669"/>
    <property type="project" value="UniProtKB-SubCell"/>
</dbReference>
<feature type="region of interest" description="Disordered" evidence="9">
    <location>
        <begin position="1"/>
        <end position="86"/>
    </location>
</feature>
<dbReference type="InterPro" id="IPR000679">
    <property type="entry name" value="Znf_GATA"/>
</dbReference>
<keyword evidence="3 8" id="KW-0863">Zinc-finger</keyword>
<dbReference type="GO" id="GO:0000122">
    <property type="term" value="P:negative regulation of transcription by RNA polymerase II"/>
    <property type="evidence" value="ECO:0007669"/>
    <property type="project" value="TreeGrafter"/>
</dbReference>
<keyword evidence="6" id="KW-0804">Transcription</keyword>
<evidence type="ECO:0000256" key="9">
    <source>
        <dbReference type="SAM" id="MobiDB-lite"/>
    </source>
</evidence>
<dbReference type="GO" id="GO:0008270">
    <property type="term" value="F:zinc ion binding"/>
    <property type="evidence" value="ECO:0007669"/>
    <property type="project" value="UniProtKB-KW"/>
</dbReference>
<evidence type="ECO:0000256" key="7">
    <source>
        <dbReference type="ARBA" id="ARBA00023242"/>
    </source>
</evidence>